<protein>
    <submittedName>
        <fullName evidence="2">Uncharacterized protein</fullName>
    </submittedName>
</protein>
<keyword evidence="3" id="KW-1185">Reference proteome</keyword>
<comment type="caution">
    <text evidence="2">The sequence shown here is derived from an EMBL/GenBank/DDBJ whole genome shotgun (WGS) entry which is preliminary data.</text>
</comment>
<evidence type="ECO:0000256" key="1">
    <source>
        <dbReference type="SAM" id="MobiDB-lite"/>
    </source>
</evidence>
<feature type="region of interest" description="Disordered" evidence="1">
    <location>
        <begin position="42"/>
        <end position="63"/>
    </location>
</feature>
<evidence type="ECO:0000313" key="2">
    <source>
        <dbReference type="EMBL" id="KAG9354915.1"/>
    </source>
</evidence>
<gene>
    <name evidence="2" type="ORF">JZ751_001628</name>
</gene>
<name>A0A8T2PU83_9TELE</name>
<feature type="non-terminal residue" evidence="2">
    <location>
        <position position="63"/>
    </location>
</feature>
<reference evidence="2" key="1">
    <citation type="thesis" date="2021" institute="BYU ScholarsArchive" country="Provo, UT, USA">
        <title>Applications of and Algorithms for Genome Assembly and Genomic Analyses with an Emphasis on Marine Teleosts.</title>
        <authorList>
            <person name="Pickett B.D."/>
        </authorList>
    </citation>
    <scope>NUCLEOTIDE SEQUENCE</scope>
    <source>
        <strain evidence="2">HI-2016</strain>
    </source>
</reference>
<dbReference type="Proteomes" id="UP000824540">
    <property type="component" value="Unassembled WGS sequence"/>
</dbReference>
<organism evidence="2 3">
    <name type="scientific">Albula glossodonta</name>
    <name type="common">roundjaw bonefish</name>
    <dbReference type="NCBI Taxonomy" id="121402"/>
    <lineage>
        <taxon>Eukaryota</taxon>
        <taxon>Metazoa</taxon>
        <taxon>Chordata</taxon>
        <taxon>Craniata</taxon>
        <taxon>Vertebrata</taxon>
        <taxon>Euteleostomi</taxon>
        <taxon>Actinopterygii</taxon>
        <taxon>Neopterygii</taxon>
        <taxon>Teleostei</taxon>
        <taxon>Albuliformes</taxon>
        <taxon>Albulidae</taxon>
        <taxon>Albula</taxon>
    </lineage>
</organism>
<evidence type="ECO:0000313" key="3">
    <source>
        <dbReference type="Proteomes" id="UP000824540"/>
    </source>
</evidence>
<feature type="region of interest" description="Disordered" evidence="1">
    <location>
        <begin position="1"/>
        <end position="23"/>
    </location>
</feature>
<proteinExistence type="predicted"/>
<dbReference type="AlphaFoldDB" id="A0A8T2PU83"/>
<dbReference type="EMBL" id="JAFBMS010000002">
    <property type="protein sequence ID" value="KAG9354915.1"/>
    <property type="molecule type" value="Genomic_DNA"/>
</dbReference>
<sequence length="63" mass="7192">MWQDKGVRNRPPQRGTESGVRPPCEIRHAVWAKGKLFRITNKYRPSGIDSKRNNKTAGGEKTE</sequence>
<accession>A0A8T2PU83</accession>